<organism evidence="7 8">
    <name type="scientific">Lymnaea stagnalis</name>
    <name type="common">Great pond snail</name>
    <name type="synonym">Helix stagnalis</name>
    <dbReference type="NCBI Taxonomy" id="6523"/>
    <lineage>
        <taxon>Eukaryota</taxon>
        <taxon>Metazoa</taxon>
        <taxon>Spiralia</taxon>
        <taxon>Lophotrochozoa</taxon>
        <taxon>Mollusca</taxon>
        <taxon>Gastropoda</taxon>
        <taxon>Heterobranchia</taxon>
        <taxon>Euthyneura</taxon>
        <taxon>Panpulmonata</taxon>
        <taxon>Hygrophila</taxon>
        <taxon>Lymnaeoidea</taxon>
        <taxon>Lymnaeidae</taxon>
        <taxon>Lymnaea</taxon>
    </lineage>
</organism>
<dbReference type="InterPro" id="IPR059010">
    <property type="entry name" value="TMEM179-179B"/>
</dbReference>
<sequence length="128" mass="13900">MTSFCVNSFDAVSTEWGSQTLCDFTTFVPVSVAIFSVIIGWSTFTIWPAMMSMGKGGILMLLYLSISIVSLVVTTISNLLLRDGYSATCLSLGDQQTALGISCRHLNNRDVTLLELADTQIANNVHRA</sequence>
<dbReference type="EMBL" id="CAXITT010000244">
    <property type="protein sequence ID" value="CAL1536966.1"/>
    <property type="molecule type" value="Genomic_DNA"/>
</dbReference>
<keyword evidence="8" id="KW-1185">Reference proteome</keyword>
<protein>
    <submittedName>
        <fullName evidence="7">Uncharacterized protein</fullName>
    </submittedName>
</protein>
<dbReference type="Pfam" id="PF26158">
    <property type="entry name" value="Claudin_TMEM179-179B"/>
    <property type="match status" value="1"/>
</dbReference>
<keyword evidence="2 6" id="KW-0812">Transmembrane</keyword>
<evidence type="ECO:0000256" key="3">
    <source>
        <dbReference type="ARBA" id="ARBA00022989"/>
    </source>
</evidence>
<comment type="subcellular location">
    <subcellularLocation>
        <location evidence="1">Membrane</location>
        <topology evidence="1">Multi-pass membrane protein</topology>
    </subcellularLocation>
</comment>
<evidence type="ECO:0000256" key="4">
    <source>
        <dbReference type="ARBA" id="ARBA00023136"/>
    </source>
</evidence>
<keyword evidence="4 6" id="KW-0472">Membrane</keyword>
<keyword evidence="3 6" id="KW-1133">Transmembrane helix</keyword>
<dbReference type="AlphaFoldDB" id="A0AAV2HW83"/>
<gene>
    <name evidence="7" type="ORF">GSLYS_00010879001</name>
</gene>
<evidence type="ECO:0000313" key="7">
    <source>
        <dbReference type="EMBL" id="CAL1536966.1"/>
    </source>
</evidence>
<feature type="transmembrane region" description="Helical" evidence="6">
    <location>
        <begin position="26"/>
        <end position="47"/>
    </location>
</feature>
<reference evidence="7 8" key="1">
    <citation type="submission" date="2024-04" db="EMBL/GenBank/DDBJ databases">
        <authorList>
            <consortium name="Genoscope - CEA"/>
            <person name="William W."/>
        </authorList>
    </citation>
    <scope>NUCLEOTIDE SEQUENCE [LARGE SCALE GENOMIC DNA]</scope>
</reference>
<comment type="caution">
    <text evidence="7">The sequence shown here is derived from an EMBL/GenBank/DDBJ whole genome shotgun (WGS) entry which is preliminary data.</text>
</comment>
<feature type="non-terminal residue" evidence="7">
    <location>
        <position position="128"/>
    </location>
</feature>
<proteinExistence type="inferred from homology"/>
<evidence type="ECO:0000256" key="1">
    <source>
        <dbReference type="ARBA" id="ARBA00004141"/>
    </source>
</evidence>
<name>A0AAV2HW83_LYMST</name>
<dbReference type="Proteomes" id="UP001497497">
    <property type="component" value="Unassembled WGS sequence"/>
</dbReference>
<feature type="transmembrane region" description="Helical" evidence="6">
    <location>
        <begin position="59"/>
        <end position="81"/>
    </location>
</feature>
<evidence type="ECO:0000313" key="8">
    <source>
        <dbReference type="Proteomes" id="UP001497497"/>
    </source>
</evidence>
<evidence type="ECO:0000256" key="6">
    <source>
        <dbReference type="SAM" id="Phobius"/>
    </source>
</evidence>
<evidence type="ECO:0000256" key="5">
    <source>
        <dbReference type="ARBA" id="ARBA00093776"/>
    </source>
</evidence>
<accession>A0AAV2HW83</accession>
<comment type="similarity">
    <text evidence="5">Belongs to the TMEM179 family.</text>
</comment>
<evidence type="ECO:0000256" key="2">
    <source>
        <dbReference type="ARBA" id="ARBA00022692"/>
    </source>
</evidence>